<dbReference type="InterPro" id="IPR004165">
    <property type="entry name" value="CoA_trans_fam_I"/>
</dbReference>
<accession>A0A0D0DQ57</accession>
<name>A0A0D0DQ57_9AGAM</name>
<dbReference type="Proteomes" id="UP000054538">
    <property type="component" value="Unassembled WGS sequence"/>
</dbReference>
<feature type="non-terminal residue" evidence="2">
    <location>
        <position position="1"/>
    </location>
</feature>
<reference evidence="3" key="2">
    <citation type="submission" date="2015-01" db="EMBL/GenBank/DDBJ databases">
        <title>Evolutionary Origins and Diversification of the Mycorrhizal Mutualists.</title>
        <authorList>
            <consortium name="DOE Joint Genome Institute"/>
            <consortium name="Mycorrhizal Genomics Consortium"/>
            <person name="Kohler A."/>
            <person name="Kuo A."/>
            <person name="Nagy L.G."/>
            <person name="Floudas D."/>
            <person name="Copeland A."/>
            <person name="Barry K.W."/>
            <person name="Cichocki N."/>
            <person name="Veneault-Fourrey C."/>
            <person name="LaButti K."/>
            <person name="Lindquist E.A."/>
            <person name="Lipzen A."/>
            <person name="Lundell T."/>
            <person name="Morin E."/>
            <person name="Murat C."/>
            <person name="Riley R."/>
            <person name="Ohm R."/>
            <person name="Sun H."/>
            <person name="Tunlid A."/>
            <person name="Henrissat B."/>
            <person name="Grigoriev I.V."/>
            <person name="Hibbett D.S."/>
            <person name="Martin F."/>
        </authorList>
    </citation>
    <scope>NUCLEOTIDE SEQUENCE [LARGE SCALE GENOMIC DNA]</scope>
    <source>
        <strain evidence="3">Ve08.2h10</strain>
    </source>
</reference>
<gene>
    <name evidence="2" type="ORF">PAXRUDRAFT_64971</name>
</gene>
<dbReference type="EMBL" id="KN825814">
    <property type="protein sequence ID" value="KIK81350.1"/>
    <property type="molecule type" value="Genomic_DNA"/>
</dbReference>
<dbReference type="InterPro" id="IPR037171">
    <property type="entry name" value="NagB/RpiA_transferase-like"/>
</dbReference>
<reference evidence="2 3" key="1">
    <citation type="submission" date="2014-04" db="EMBL/GenBank/DDBJ databases">
        <authorList>
            <consortium name="DOE Joint Genome Institute"/>
            <person name="Kuo A."/>
            <person name="Kohler A."/>
            <person name="Jargeat P."/>
            <person name="Nagy L.G."/>
            <person name="Floudas D."/>
            <person name="Copeland A."/>
            <person name="Barry K.W."/>
            <person name="Cichocki N."/>
            <person name="Veneault-Fourrey C."/>
            <person name="LaButti K."/>
            <person name="Lindquist E.A."/>
            <person name="Lipzen A."/>
            <person name="Lundell T."/>
            <person name="Morin E."/>
            <person name="Murat C."/>
            <person name="Sun H."/>
            <person name="Tunlid A."/>
            <person name="Henrissat B."/>
            <person name="Grigoriev I.V."/>
            <person name="Hibbett D.S."/>
            <person name="Martin F."/>
            <person name="Nordberg H.P."/>
            <person name="Cantor M.N."/>
            <person name="Hua S.X."/>
        </authorList>
    </citation>
    <scope>NUCLEOTIDE SEQUENCE [LARGE SCALE GENOMIC DNA]</scope>
    <source>
        <strain evidence="2 3">Ve08.2h10</strain>
    </source>
</reference>
<dbReference type="SUPFAM" id="SSF100950">
    <property type="entry name" value="NagB/RpiA/CoA transferase-like"/>
    <property type="match status" value="1"/>
</dbReference>
<dbReference type="AlphaFoldDB" id="A0A0D0DQ57"/>
<keyword evidence="3" id="KW-1185">Reference proteome</keyword>
<dbReference type="STRING" id="930991.A0A0D0DQ57"/>
<dbReference type="PANTHER" id="PTHR13707">
    <property type="entry name" value="KETOACID-COENZYME A TRANSFERASE"/>
    <property type="match status" value="1"/>
</dbReference>
<organism evidence="2 3">
    <name type="scientific">Paxillus rubicundulus Ve08.2h10</name>
    <dbReference type="NCBI Taxonomy" id="930991"/>
    <lineage>
        <taxon>Eukaryota</taxon>
        <taxon>Fungi</taxon>
        <taxon>Dikarya</taxon>
        <taxon>Basidiomycota</taxon>
        <taxon>Agaricomycotina</taxon>
        <taxon>Agaricomycetes</taxon>
        <taxon>Agaricomycetidae</taxon>
        <taxon>Boletales</taxon>
        <taxon>Paxilineae</taxon>
        <taxon>Paxillaceae</taxon>
        <taxon>Paxillus</taxon>
    </lineage>
</organism>
<evidence type="ECO:0000256" key="1">
    <source>
        <dbReference type="ARBA" id="ARBA00022679"/>
    </source>
</evidence>
<sequence>RQVMPMLGGGDIANFMVPGKLVEGHVRGAMNLVSNPKTTSVIVAMEHWTNDGNPKILKECTLP</sequence>
<keyword evidence="1" id="KW-0808">Transferase</keyword>
<dbReference type="PANTHER" id="PTHR13707:SF60">
    <property type="entry name" value="ACETATE COA-TRANSFERASE SUBUNIT ALPHA"/>
    <property type="match status" value="1"/>
</dbReference>
<dbReference type="InParanoid" id="A0A0D0DQ57"/>
<evidence type="ECO:0000313" key="2">
    <source>
        <dbReference type="EMBL" id="KIK81350.1"/>
    </source>
</evidence>
<dbReference type="HOGENOM" id="CLU_2892130_0_0_1"/>
<dbReference type="Gene3D" id="3.40.1080.10">
    <property type="entry name" value="Glutaconate Coenzyme A-transferase"/>
    <property type="match status" value="1"/>
</dbReference>
<proteinExistence type="predicted"/>
<feature type="non-terminal residue" evidence="2">
    <location>
        <position position="63"/>
    </location>
</feature>
<evidence type="ECO:0000313" key="3">
    <source>
        <dbReference type="Proteomes" id="UP000054538"/>
    </source>
</evidence>
<protein>
    <submittedName>
        <fullName evidence="2">Uncharacterized protein</fullName>
    </submittedName>
</protein>
<dbReference type="GO" id="GO:0008410">
    <property type="term" value="F:CoA-transferase activity"/>
    <property type="evidence" value="ECO:0007669"/>
    <property type="project" value="InterPro"/>
</dbReference>
<dbReference type="OrthoDB" id="1933379at2759"/>